<evidence type="ECO:0000313" key="2">
    <source>
        <dbReference type="EMBL" id="MDO3640335.1"/>
    </source>
</evidence>
<protein>
    <submittedName>
        <fullName evidence="2">Molybdopterin-dependent oxidoreductase</fullName>
    </submittedName>
</protein>
<dbReference type="RefSeq" id="WP_302917175.1">
    <property type="nucleotide sequence ID" value="NZ_JAUMSQ010000583.1"/>
</dbReference>
<evidence type="ECO:0000313" key="3">
    <source>
        <dbReference type="Proteomes" id="UP001168823"/>
    </source>
</evidence>
<comment type="caution">
    <text evidence="2">The sequence shown here is derived from an EMBL/GenBank/DDBJ whole genome shotgun (WGS) entry which is preliminary data.</text>
</comment>
<dbReference type="SUPFAM" id="SSF53706">
    <property type="entry name" value="Formate dehydrogenase/DMSO reductase, domains 1-3"/>
    <property type="match status" value="1"/>
</dbReference>
<proteinExistence type="predicted"/>
<dbReference type="InterPro" id="IPR006656">
    <property type="entry name" value="Mopterin_OxRdtase"/>
</dbReference>
<feature type="domain" description="Molybdopterin oxidoreductase" evidence="1">
    <location>
        <begin position="9"/>
        <end position="113"/>
    </location>
</feature>
<gene>
    <name evidence="2" type="ORF">Q2100_31635</name>
</gene>
<feature type="non-terminal residue" evidence="2">
    <location>
        <position position="1"/>
    </location>
</feature>
<dbReference type="EMBL" id="JAUMSQ010000583">
    <property type="protein sequence ID" value="MDO3640335.1"/>
    <property type="molecule type" value="Genomic_DNA"/>
</dbReference>
<dbReference type="Gene3D" id="3.40.228.10">
    <property type="entry name" value="Dimethylsulfoxide Reductase, domain 2"/>
    <property type="match status" value="1"/>
</dbReference>
<sequence length="171" mass="18082">ARATGAAGVLVGGRVTAEDAYAYTKFARMVLDTNDIDFRARPHSDEEARFLAAHVAGAPRTVRYADVENAPAVLLAGFEPEEESPIVYLRLRKAARKRGLQVLSIAPYATRALTKMSGRLIRTGPGAEANALDALTDEPLLRMPGALILVGERLATSPGALSAATRLAAAT</sequence>
<dbReference type="Gene3D" id="3.40.50.740">
    <property type="match status" value="1"/>
</dbReference>
<dbReference type="InterPro" id="IPR050123">
    <property type="entry name" value="Prok_molybdopt-oxidoreductase"/>
</dbReference>
<feature type="non-terminal residue" evidence="2">
    <location>
        <position position="171"/>
    </location>
</feature>
<reference evidence="2" key="1">
    <citation type="submission" date="2023-07" db="EMBL/GenBank/DDBJ databases">
        <title>Mycolicibacterium sp. nov., a novel bacterial species.</title>
        <authorList>
            <person name="Cao Y."/>
        </authorList>
    </citation>
    <scope>NUCLEOTIDE SEQUENCE</scope>
    <source>
        <strain evidence="2">KC 300</strain>
    </source>
</reference>
<evidence type="ECO:0000259" key="1">
    <source>
        <dbReference type="Pfam" id="PF00384"/>
    </source>
</evidence>
<dbReference type="Proteomes" id="UP001168823">
    <property type="component" value="Unassembled WGS sequence"/>
</dbReference>
<accession>A0ABT8UU05</accession>
<name>A0ABT8UU05_9MYCO</name>
<dbReference type="PANTHER" id="PTHR43105:SF12">
    <property type="entry name" value="NADH-QUINONE OXIDOREDUCTASE SUBUNIT G"/>
    <property type="match status" value="1"/>
</dbReference>
<dbReference type="Pfam" id="PF00384">
    <property type="entry name" value="Molybdopterin"/>
    <property type="match status" value="1"/>
</dbReference>
<organism evidence="2 3">
    <name type="scientific">Mycolicibacterium arseniciresistens</name>
    <dbReference type="NCBI Taxonomy" id="3062257"/>
    <lineage>
        <taxon>Bacteria</taxon>
        <taxon>Bacillati</taxon>
        <taxon>Actinomycetota</taxon>
        <taxon>Actinomycetes</taxon>
        <taxon>Mycobacteriales</taxon>
        <taxon>Mycobacteriaceae</taxon>
        <taxon>Mycolicibacterium</taxon>
    </lineage>
</organism>
<dbReference type="PANTHER" id="PTHR43105">
    <property type="entry name" value="RESPIRATORY NITRATE REDUCTASE"/>
    <property type="match status" value="1"/>
</dbReference>
<keyword evidence="3" id="KW-1185">Reference proteome</keyword>